<accession>A0A8H6HV51</accession>
<dbReference type="GO" id="GO:0016020">
    <property type="term" value="C:membrane"/>
    <property type="evidence" value="ECO:0007669"/>
    <property type="project" value="TreeGrafter"/>
</dbReference>
<keyword evidence="3" id="KW-1185">Reference proteome</keyword>
<evidence type="ECO:0000313" key="3">
    <source>
        <dbReference type="Proteomes" id="UP000521943"/>
    </source>
</evidence>
<dbReference type="EMBL" id="JACGCI010000044">
    <property type="protein sequence ID" value="KAF6752423.1"/>
    <property type="molecule type" value="Genomic_DNA"/>
</dbReference>
<evidence type="ECO:0000313" key="2">
    <source>
        <dbReference type="EMBL" id="KAF6752423.1"/>
    </source>
</evidence>
<dbReference type="Proteomes" id="UP000521943">
    <property type="component" value="Unassembled WGS sequence"/>
</dbReference>
<feature type="transmembrane region" description="Helical" evidence="1">
    <location>
        <begin position="183"/>
        <end position="200"/>
    </location>
</feature>
<evidence type="ECO:0000256" key="1">
    <source>
        <dbReference type="SAM" id="Phobius"/>
    </source>
</evidence>
<feature type="transmembrane region" description="Helical" evidence="1">
    <location>
        <begin position="113"/>
        <end position="139"/>
    </location>
</feature>
<feature type="transmembrane region" description="Helical" evidence="1">
    <location>
        <begin position="66"/>
        <end position="93"/>
    </location>
</feature>
<feature type="transmembrane region" description="Helical" evidence="1">
    <location>
        <begin position="31"/>
        <end position="54"/>
    </location>
</feature>
<dbReference type="AlphaFoldDB" id="A0A8H6HV51"/>
<gene>
    <name evidence="2" type="ORF">DFP72DRAFT_815325</name>
</gene>
<keyword evidence="1" id="KW-1133">Transmembrane helix</keyword>
<reference evidence="2 3" key="1">
    <citation type="submission" date="2020-07" db="EMBL/GenBank/DDBJ databases">
        <title>Comparative genomics of pyrophilous fungi reveals a link between fire events and developmental genes.</title>
        <authorList>
            <consortium name="DOE Joint Genome Institute"/>
            <person name="Steindorff A.S."/>
            <person name="Carver A."/>
            <person name="Calhoun S."/>
            <person name="Stillman K."/>
            <person name="Liu H."/>
            <person name="Lipzen A."/>
            <person name="Pangilinan J."/>
            <person name="Labutti K."/>
            <person name="Bruns T.D."/>
            <person name="Grigoriev I.V."/>
        </authorList>
    </citation>
    <scope>NUCLEOTIDE SEQUENCE [LARGE SCALE GENOMIC DNA]</scope>
    <source>
        <strain evidence="2 3">CBS 144469</strain>
    </source>
</reference>
<sequence>MTDSGVEAQTTKPTFDPEHKLVTSWAFSPTILAGLRLFFALFTLFTAIFTLVWPAVKDGSASASGYFSYFTNLTFIGICAYFFASGLQTFAYAKSSKNGDLEPTFPLQRWGRVLQYLHVLLYTTIVTFPILVTIVYWALLASSESFETPYTSYSNIVKHALNSAFALFEIIFTNVGLLPWLNLPITIVILAGYVGVAYITHETQGFYPYAFLNPKKQGAKLAGYIVGIAVGEAVIFVIVWAIIKLREYIKGVPLMRTRKSTLPVGSRF</sequence>
<proteinExistence type="predicted"/>
<name>A0A8H6HV51_9AGAR</name>
<protein>
    <submittedName>
        <fullName evidence="2">Uncharacterized protein</fullName>
    </submittedName>
</protein>
<feature type="transmembrane region" description="Helical" evidence="1">
    <location>
        <begin position="221"/>
        <end position="243"/>
    </location>
</feature>
<dbReference type="OrthoDB" id="419711at2759"/>
<keyword evidence="1" id="KW-0812">Transmembrane</keyword>
<organism evidence="2 3">
    <name type="scientific">Ephemerocybe angulata</name>
    <dbReference type="NCBI Taxonomy" id="980116"/>
    <lineage>
        <taxon>Eukaryota</taxon>
        <taxon>Fungi</taxon>
        <taxon>Dikarya</taxon>
        <taxon>Basidiomycota</taxon>
        <taxon>Agaricomycotina</taxon>
        <taxon>Agaricomycetes</taxon>
        <taxon>Agaricomycetidae</taxon>
        <taxon>Agaricales</taxon>
        <taxon>Agaricineae</taxon>
        <taxon>Psathyrellaceae</taxon>
        <taxon>Ephemerocybe</taxon>
    </lineage>
</organism>
<comment type="caution">
    <text evidence="2">The sequence shown here is derived from an EMBL/GenBank/DDBJ whole genome shotgun (WGS) entry which is preliminary data.</text>
</comment>
<dbReference type="PANTHER" id="PTHR12242">
    <property type="entry name" value="OS02G0130600 PROTEIN-RELATED"/>
    <property type="match status" value="1"/>
</dbReference>
<keyword evidence="1" id="KW-0472">Membrane</keyword>
<dbReference type="PANTHER" id="PTHR12242:SF1">
    <property type="entry name" value="MYND-TYPE DOMAIN-CONTAINING PROTEIN"/>
    <property type="match status" value="1"/>
</dbReference>